<organism evidence="3 4">
    <name type="scientific">Ambispora gerdemannii</name>
    <dbReference type="NCBI Taxonomy" id="144530"/>
    <lineage>
        <taxon>Eukaryota</taxon>
        <taxon>Fungi</taxon>
        <taxon>Fungi incertae sedis</taxon>
        <taxon>Mucoromycota</taxon>
        <taxon>Glomeromycotina</taxon>
        <taxon>Glomeromycetes</taxon>
        <taxon>Archaeosporales</taxon>
        <taxon>Ambisporaceae</taxon>
        <taxon>Ambispora</taxon>
    </lineage>
</organism>
<dbReference type="GO" id="GO:0003729">
    <property type="term" value="F:mRNA binding"/>
    <property type="evidence" value="ECO:0007669"/>
    <property type="project" value="InterPro"/>
</dbReference>
<evidence type="ECO:0000313" key="3">
    <source>
        <dbReference type="EMBL" id="CAG8514370.1"/>
    </source>
</evidence>
<dbReference type="Pfam" id="PF21936">
    <property type="entry name" value="Pcf11_C"/>
    <property type="match status" value="1"/>
</dbReference>
<dbReference type="AlphaFoldDB" id="A0A9N9A140"/>
<gene>
    <name evidence="3" type="ORF">AGERDE_LOCUS4907</name>
</gene>
<evidence type="ECO:0000256" key="1">
    <source>
        <dbReference type="SAM" id="MobiDB-lite"/>
    </source>
</evidence>
<reference evidence="3" key="1">
    <citation type="submission" date="2021-06" db="EMBL/GenBank/DDBJ databases">
        <authorList>
            <person name="Kallberg Y."/>
            <person name="Tangrot J."/>
            <person name="Rosling A."/>
        </authorList>
    </citation>
    <scope>NUCLEOTIDE SEQUENCE</scope>
    <source>
        <strain evidence="3">MT106</strain>
    </source>
</reference>
<dbReference type="InterPro" id="IPR045154">
    <property type="entry name" value="PCF11-like"/>
</dbReference>
<dbReference type="SMART" id="SM00582">
    <property type="entry name" value="RPR"/>
    <property type="match status" value="1"/>
</dbReference>
<protein>
    <submittedName>
        <fullName evidence="3">1235_t:CDS:1</fullName>
    </submittedName>
</protein>
<dbReference type="GO" id="GO:0000993">
    <property type="term" value="F:RNA polymerase II complex binding"/>
    <property type="evidence" value="ECO:0007669"/>
    <property type="project" value="InterPro"/>
</dbReference>
<keyword evidence="4" id="KW-1185">Reference proteome</keyword>
<dbReference type="Gene3D" id="1.25.40.90">
    <property type="match status" value="1"/>
</dbReference>
<dbReference type="InterPro" id="IPR054127">
    <property type="entry name" value="Pcf11_C"/>
</dbReference>
<dbReference type="CDD" id="cd16982">
    <property type="entry name" value="CID_Pcf11"/>
    <property type="match status" value="1"/>
</dbReference>
<feature type="region of interest" description="Disordered" evidence="1">
    <location>
        <begin position="560"/>
        <end position="601"/>
    </location>
</feature>
<dbReference type="Pfam" id="PF04818">
    <property type="entry name" value="CID"/>
    <property type="match status" value="1"/>
</dbReference>
<dbReference type="InterPro" id="IPR006569">
    <property type="entry name" value="CID_dom"/>
</dbReference>
<dbReference type="InterPro" id="IPR047415">
    <property type="entry name" value="Pcf11_CID"/>
</dbReference>
<proteinExistence type="predicted"/>
<feature type="region of interest" description="Disordered" evidence="1">
    <location>
        <begin position="202"/>
        <end position="247"/>
    </location>
</feature>
<feature type="region of interest" description="Disordered" evidence="1">
    <location>
        <begin position="473"/>
        <end position="502"/>
    </location>
</feature>
<dbReference type="EMBL" id="CAJVPL010000610">
    <property type="protein sequence ID" value="CAG8514370.1"/>
    <property type="molecule type" value="Genomic_DNA"/>
</dbReference>
<dbReference type="GO" id="GO:0005737">
    <property type="term" value="C:cytoplasm"/>
    <property type="evidence" value="ECO:0007669"/>
    <property type="project" value="TreeGrafter"/>
</dbReference>
<accession>A0A9N9A140</accession>
<sequence>MNNPDTDLESVRHEYRAQLSELTFNSKPIITNLTIIAQENIHVARAIVQAIEDQIKVSLPPQKLPVLYLLDSISKNVGGVYITLFSHNLLHTFIDAYHAVDDATKQKFERVLNTWKVGPNGGPVYPLDVTTSIERALIKQQQMRYQSRGSIDGRNHIHINPNFLAGIQQNQNSLNNYQQPQQTPQTSQTLITSHASAPLSHTLPLTQQPQSSQPQWADNAHYTNDGGGAGANSYTSTSTTTHPSRQGYYSTQTVSFIPPPDQARLIQEYRALLSQRQQYALQNAGDPNNQVQIQTLQGLLDLFQMTTLTPDQIQQLRQQISNYIGASANRTNINHNGVGVGVGDVRGVGGVVGGTTPPIVVSVTGSMLKELGKIQLTSSDIQKKREGAIAILYDAFPLQCKQCGFRYAKTGEGKAKMDAHLDWHFRQNRRMKDKAKTAQSRNWFVIEEDWVYSRESEINTIIHSAAYFEPAPSSSVSSSTPKKSAPVTQQQPQQSKEEEVMNESTVIVPLDWEKMSKPCPICQEKFKKYYSDADDEWIFKNAVEIDGVIYHASCYADVAKNQETTQSSSRESTPSSVLGKRKAEESQPEVLEVQKRPALVS</sequence>
<dbReference type="GO" id="GO:0005849">
    <property type="term" value="C:mRNA cleavage factor complex"/>
    <property type="evidence" value="ECO:0007669"/>
    <property type="project" value="InterPro"/>
</dbReference>
<dbReference type="FunFam" id="1.25.40.90:FF:000016">
    <property type="entry name" value="mRNA cleavage factor complex component Pcf11"/>
    <property type="match status" value="1"/>
</dbReference>
<dbReference type="PANTHER" id="PTHR15921">
    <property type="entry name" value="PRE-MRNA CLEAVAGE COMPLEX II"/>
    <property type="match status" value="1"/>
</dbReference>
<dbReference type="PROSITE" id="PS51391">
    <property type="entry name" value="CID"/>
    <property type="match status" value="1"/>
</dbReference>
<dbReference type="GO" id="GO:0031124">
    <property type="term" value="P:mRNA 3'-end processing"/>
    <property type="evidence" value="ECO:0007669"/>
    <property type="project" value="InterPro"/>
</dbReference>
<feature type="compositionally biased region" description="Low complexity" evidence="1">
    <location>
        <begin position="562"/>
        <end position="576"/>
    </location>
</feature>
<dbReference type="Proteomes" id="UP000789831">
    <property type="component" value="Unassembled WGS sequence"/>
</dbReference>
<dbReference type="Pfam" id="PF11526">
    <property type="entry name" value="Pfc11_Clp1_ID"/>
    <property type="match status" value="1"/>
</dbReference>
<feature type="compositionally biased region" description="Low complexity" evidence="1">
    <location>
        <begin position="473"/>
        <end position="488"/>
    </location>
</feature>
<feature type="compositionally biased region" description="Low complexity" evidence="1">
    <location>
        <begin position="202"/>
        <end position="215"/>
    </location>
</feature>
<dbReference type="InterPro" id="IPR008942">
    <property type="entry name" value="ENTH_VHS"/>
</dbReference>
<comment type="caution">
    <text evidence="3">The sequence shown here is derived from an EMBL/GenBank/DDBJ whole genome shotgun (WGS) entry which is preliminary data.</text>
</comment>
<evidence type="ECO:0000313" key="4">
    <source>
        <dbReference type="Proteomes" id="UP000789831"/>
    </source>
</evidence>
<dbReference type="SUPFAM" id="SSF48464">
    <property type="entry name" value="ENTH/VHS domain"/>
    <property type="match status" value="1"/>
</dbReference>
<dbReference type="GO" id="GO:0006369">
    <property type="term" value="P:termination of RNA polymerase II transcription"/>
    <property type="evidence" value="ECO:0007669"/>
    <property type="project" value="InterPro"/>
</dbReference>
<name>A0A9N9A140_9GLOM</name>
<dbReference type="OrthoDB" id="2129491at2759"/>
<dbReference type="InterPro" id="IPR021605">
    <property type="entry name" value="Pcf11_Clp1-ID"/>
</dbReference>
<feature type="domain" description="CID" evidence="2">
    <location>
        <begin position="7"/>
        <end position="141"/>
    </location>
</feature>
<dbReference type="PANTHER" id="PTHR15921:SF3">
    <property type="entry name" value="PRE-MRNA CLEAVAGE COMPLEX 2 PROTEIN PCF11"/>
    <property type="match status" value="1"/>
</dbReference>
<evidence type="ECO:0000259" key="2">
    <source>
        <dbReference type="PROSITE" id="PS51391"/>
    </source>
</evidence>